<dbReference type="Gene3D" id="3.30.565.10">
    <property type="entry name" value="Histidine kinase-like ATPase, C-terminal domain"/>
    <property type="match status" value="1"/>
</dbReference>
<evidence type="ECO:0000256" key="3">
    <source>
        <dbReference type="ARBA" id="ARBA00012438"/>
    </source>
</evidence>
<evidence type="ECO:0000256" key="5">
    <source>
        <dbReference type="ARBA" id="ARBA00022553"/>
    </source>
</evidence>
<dbReference type="InterPro" id="IPR036097">
    <property type="entry name" value="HisK_dim/P_sf"/>
</dbReference>
<dbReference type="Gene3D" id="1.10.287.130">
    <property type="match status" value="1"/>
</dbReference>
<dbReference type="InterPro" id="IPR003594">
    <property type="entry name" value="HATPase_dom"/>
</dbReference>
<dbReference type="InterPro" id="IPR003660">
    <property type="entry name" value="HAMP_dom"/>
</dbReference>
<dbReference type="PANTHER" id="PTHR44936">
    <property type="entry name" value="SENSOR PROTEIN CREC"/>
    <property type="match status" value="1"/>
</dbReference>
<evidence type="ECO:0000256" key="8">
    <source>
        <dbReference type="ARBA" id="ARBA00022777"/>
    </source>
</evidence>
<dbReference type="PANTHER" id="PTHR44936:SF10">
    <property type="entry name" value="SENSOR PROTEIN RSTB"/>
    <property type="match status" value="1"/>
</dbReference>
<comment type="subcellular location">
    <subcellularLocation>
        <location evidence="2">Cell membrane</location>
        <topology evidence="2">Multi-pass membrane protein</topology>
    </subcellularLocation>
</comment>
<dbReference type="SUPFAM" id="SSF158472">
    <property type="entry name" value="HAMP domain-like"/>
    <property type="match status" value="1"/>
</dbReference>
<dbReference type="Gene3D" id="6.10.340.10">
    <property type="match status" value="1"/>
</dbReference>
<gene>
    <name evidence="13" type="ORF">NT6N_21840</name>
</gene>
<keyword evidence="10" id="KW-1133">Transmembrane helix</keyword>
<feature type="domain" description="Histidine kinase" evidence="11">
    <location>
        <begin position="198"/>
        <end position="409"/>
    </location>
</feature>
<keyword evidence="4" id="KW-1003">Cell membrane</keyword>
<dbReference type="InterPro" id="IPR004358">
    <property type="entry name" value="Sig_transdc_His_kin-like_C"/>
</dbReference>
<dbReference type="EC" id="2.7.13.3" evidence="3"/>
<dbReference type="InterPro" id="IPR005467">
    <property type="entry name" value="His_kinase_dom"/>
</dbReference>
<dbReference type="SUPFAM" id="SSF55874">
    <property type="entry name" value="ATPase domain of HSP90 chaperone/DNA topoisomerase II/histidine kinase"/>
    <property type="match status" value="1"/>
</dbReference>
<dbReference type="GO" id="GO:0005886">
    <property type="term" value="C:plasma membrane"/>
    <property type="evidence" value="ECO:0007669"/>
    <property type="project" value="UniProtKB-SubCell"/>
</dbReference>
<name>A0AAT9FMK1_9BACT</name>
<organism evidence="13">
    <name type="scientific">Oceaniferula spumae</name>
    <dbReference type="NCBI Taxonomy" id="2979115"/>
    <lineage>
        <taxon>Bacteria</taxon>
        <taxon>Pseudomonadati</taxon>
        <taxon>Verrucomicrobiota</taxon>
        <taxon>Verrucomicrobiia</taxon>
        <taxon>Verrucomicrobiales</taxon>
        <taxon>Verrucomicrobiaceae</taxon>
        <taxon>Oceaniferula</taxon>
    </lineage>
</organism>
<dbReference type="InterPro" id="IPR003661">
    <property type="entry name" value="HisK_dim/P_dom"/>
</dbReference>
<dbReference type="Pfam" id="PF00672">
    <property type="entry name" value="HAMP"/>
    <property type="match status" value="1"/>
</dbReference>
<evidence type="ECO:0000256" key="4">
    <source>
        <dbReference type="ARBA" id="ARBA00022475"/>
    </source>
</evidence>
<dbReference type="Pfam" id="PF00512">
    <property type="entry name" value="HisKA"/>
    <property type="match status" value="1"/>
</dbReference>
<keyword evidence="10" id="KW-0812">Transmembrane</keyword>
<dbReference type="SUPFAM" id="SSF47384">
    <property type="entry name" value="Homodimeric domain of signal transducing histidine kinase"/>
    <property type="match status" value="1"/>
</dbReference>
<keyword evidence="5" id="KW-0597">Phosphoprotein</keyword>
<dbReference type="SMART" id="SM00304">
    <property type="entry name" value="HAMP"/>
    <property type="match status" value="1"/>
</dbReference>
<keyword evidence="6" id="KW-0808">Transferase</keyword>
<feature type="transmembrane region" description="Helical" evidence="10">
    <location>
        <begin position="118"/>
        <end position="141"/>
    </location>
</feature>
<keyword evidence="10" id="KW-0472">Membrane</keyword>
<evidence type="ECO:0000256" key="1">
    <source>
        <dbReference type="ARBA" id="ARBA00000085"/>
    </source>
</evidence>
<dbReference type="SMART" id="SM00388">
    <property type="entry name" value="HisKA"/>
    <property type="match status" value="1"/>
</dbReference>
<dbReference type="EMBL" id="AP026866">
    <property type="protein sequence ID" value="BDS07144.1"/>
    <property type="molecule type" value="Genomic_DNA"/>
</dbReference>
<dbReference type="AlphaFoldDB" id="A0AAT9FMK1"/>
<dbReference type="GO" id="GO:0000155">
    <property type="term" value="F:phosphorelay sensor kinase activity"/>
    <property type="evidence" value="ECO:0007669"/>
    <property type="project" value="InterPro"/>
</dbReference>
<keyword evidence="7" id="KW-0547">Nucleotide-binding</keyword>
<reference evidence="13" key="1">
    <citation type="submission" date="2024-07" db="EMBL/GenBank/DDBJ databases">
        <title>Complete genome sequence of Verrucomicrobiaceae bacterium NT6N.</title>
        <authorList>
            <person name="Huang C."/>
            <person name="Takami H."/>
            <person name="Hamasaki K."/>
        </authorList>
    </citation>
    <scope>NUCLEOTIDE SEQUENCE</scope>
    <source>
        <strain evidence="13">NT6N</strain>
    </source>
</reference>
<dbReference type="PROSITE" id="PS50109">
    <property type="entry name" value="HIS_KIN"/>
    <property type="match status" value="1"/>
</dbReference>
<dbReference type="CDD" id="cd06225">
    <property type="entry name" value="HAMP"/>
    <property type="match status" value="1"/>
</dbReference>
<keyword evidence="9" id="KW-0067">ATP-binding</keyword>
<evidence type="ECO:0000259" key="11">
    <source>
        <dbReference type="PROSITE" id="PS50109"/>
    </source>
</evidence>
<evidence type="ECO:0000256" key="10">
    <source>
        <dbReference type="SAM" id="Phobius"/>
    </source>
</evidence>
<comment type="catalytic activity">
    <reaction evidence="1">
        <text>ATP + protein L-histidine = ADP + protein N-phospho-L-histidine.</text>
        <dbReference type="EC" id="2.7.13.3"/>
    </reaction>
</comment>
<evidence type="ECO:0000256" key="7">
    <source>
        <dbReference type="ARBA" id="ARBA00022741"/>
    </source>
</evidence>
<dbReference type="Pfam" id="PF02518">
    <property type="entry name" value="HATPase_c"/>
    <property type="match status" value="1"/>
</dbReference>
<protein>
    <recommendedName>
        <fullName evidence="3">histidine kinase</fullName>
        <ecNumber evidence="3">2.7.13.3</ecNumber>
    </recommendedName>
</protein>
<evidence type="ECO:0000256" key="6">
    <source>
        <dbReference type="ARBA" id="ARBA00022679"/>
    </source>
</evidence>
<dbReference type="GO" id="GO:0005524">
    <property type="term" value="F:ATP binding"/>
    <property type="evidence" value="ECO:0007669"/>
    <property type="project" value="UniProtKB-KW"/>
</dbReference>
<evidence type="ECO:0000256" key="2">
    <source>
        <dbReference type="ARBA" id="ARBA00004651"/>
    </source>
</evidence>
<sequence length="409" mass="44708">MTRLYLKLILLMGAAFLLSAVIIAVVFGALHQKYLRPNFAEEFQAVIEELDPLLAGKSAEQAQRVIDQQQLNFRARVVALDQDGGLVGFRPAGADYRVVFESDEGRFATFQRQQGGSLLLALLMTAAVFGAAAFLITYPLVRRLRRQEQTIGRIAAGDLSARVEEKGKDALGLLGKRINLMADRITSLVDGQRHLLQAVSHEIRTPVARIGFGVEMIEAAETQEERHTRIAALHDDVDEMERLLDELMMFLRVDSGGTEIHKTPLEIATTINALIAKTQTLFPDVKFENKIPPKVDIQASANHLPRALENLIRNAARHATGLVKVVCSMDADAVNLEVHDDGKGIAPEDRTKIFDAFTRLDGARTRSKGDGAGLGLAICERVVRLHGGTISVGDSPLGGAVFAVRIPRS</sequence>
<dbReference type="SMART" id="SM00387">
    <property type="entry name" value="HATPase_c"/>
    <property type="match status" value="1"/>
</dbReference>
<evidence type="ECO:0000256" key="9">
    <source>
        <dbReference type="ARBA" id="ARBA00022840"/>
    </source>
</evidence>
<proteinExistence type="predicted"/>
<dbReference type="CDD" id="cd00082">
    <property type="entry name" value="HisKA"/>
    <property type="match status" value="1"/>
</dbReference>
<dbReference type="InterPro" id="IPR050980">
    <property type="entry name" value="2C_sensor_his_kinase"/>
</dbReference>
<dbReference type="KEGG" id="osu:NT6N_21840"/>
<evidence type="ECO:0000313" key="13">
    <source>
        <dbReference type="EMBL" id="BDS07144.1"/>
    </source>
</evidence>
<keyword evidence="8" id="KW-0418">Kinase</keyword>
<evidence type="ECO:0000259" key="12">
    <source>
        <dbReference type="PROSITE" id="PS50885"/>
    </source>
</evidence>
<dbReference type="InterPro" id="IPR036890">
    <property type="entry name" value="HATPase_C_sf"/>
</dbReference>
<dbReference type="PROSITE" id="PS50885">
    <property type="entry name" value="HAMP"/>
    <property type="match status" value="1"/>
</dbReference>
<dbReference type="PRINTS" id="PR00344">
    <property type="entry name" value="BCTRLSENSOR"/>
</dbReference>
<accession>A0AAT9FMK1</accession>
<feature type="transmembrane region" description="Helical" evidence="10">
    <location>
        <begin position="6"/>
        <end position="30"/>
    </location>
</feature>
<feature type="domain" description="HAMP" evidence="12">
    <location>
        <begin position="138"/>
        <end position="190"/>
    </location>
</feature>